<sequence length="171" mass="19909">MVRFYSSRIAMTLAQRQQRMAVSSNMMQFSEDIIKQLTPEEIDEFREAFMMFDKDGNGTISTKELGIAMRSLGQNPTEQEILEMINEVDIDGNGQIEFPEFCVMMKRMMKLSAFFDKDGNGVITAQEFRYFMVHMGMQFSEEEVDEMIKEVDVDGDGEIDYEEFVKMMSDR</sequence>
<dbReference type="SMART" id="SM00054">
    <property type="entry name" value="EFh"/>
    <property type="match status" value="4"/>
</dbReference>
<dbReference type="PROSITE" id="PS50222">
    <property type="entry name" value="EF_HAND_2"/>
    <property type="match status" value="4"/>
</dbReference>
<dbReference type="GO" id="GO:0005509">
    <property type="term" value="F:calcium ion binding"/>
    <property type="evidence" value="ECO:0007669"/>
    <property type="project" value="InterPro"/>
</dbReference>
<keyword evidence="5" id="KW-1185">Reference proteome</keyword>
<accession>A0A8S1H9B6</accession>
<gene>
    <name evidence="4" type="ORF">CAUJ_LOCUS5579</name>
</gene>
<evidence type="ECO:0000313" key="4">
    <source>
        <dbReference type="EMBL" id="CAD6189660.1"/>
    </source>
</evidence>
<evidence type="ECO:0000259" key="3">
    <source>
        <dbReference type="PROSITE" id="PS50222"/>
    </source>
</evidence>
<dbReference type="CDD" id="cd00051">
    <property type="entry name" value="EFh"/>
    <property type="match status" value="2"/>
</dbReference>
<evidence type="ECO:0000256" key="2">
    <source>
        <dbReference type="ARBA" id="ARBA00022837"/>
    </source>
</evidence>
<evidence type="ECO:0000313" key="5">
    <source>
        <dbReference type="Proteomes" id="UP000835052"/>
    </source>
</evidence>
<feature type="domain" description="EF-hand" evidence="3">
    <location>
        <begin position="40"/>
        <end position="75"/>
    </location>
</feature>
<proteinExistence type="predicted"/>
<feature type="domain" description="EF-hand" evidence="3">
    <location>
        <begin position="115"/>
        <end position="138"/>
    </location>
</feature>
<dbReference type="InterPro" id="IPR050230">
    <property type="entry name" value="CALM/Myosin/TropC-like"/>
</dbReference>
<dbReference type="Gene3D" id="1.10.238.10">
    <property type="entry name" value="EF-hand"/>
    <property type="match status" value="2"/>
</dbReference>
<reference evidence="4" key="1">
    <citation type="submission" date="2020-10" db="EMBL/GenBank/DDBJ databases">
        <authorList>
            <person name="Kikuchi T."/>
        </authorList>
    </citation>
    <scope>NUCLEOTIDE SEQUENCE</scope>
    <source>
        <strain evidence="4">NKZ352</strain>
    </source>
</reference>
<dbReference type="InterPro" id="IPR011992">
    <property type="entry name" value="EF-hand-dom_pair"/>
</dbReference>
<dbReference type="GO" id="GO:0016460">
    <property type="term" value="C:myosin II complex"/>
    <property type="evidence" value="ECO:0007669"/>
    <property type="project" value="TreeGrafter"/>
</dbReference>
<dbReference type="AlphaFoldDB" id="A0A8S1H9B6"/>
<dbReference type="OrthoDB" id="26525at2759"/>
<evidence type="ECO:0000256" key="1">
    <source>
        <dbReference type="ARBA" id="ARBA00022737"/>
    </source>
</evidence>
<dbReference type="Pfam" id="PF13499">
    <property type="entry name" value="EF-hand_7"/>
    <property type="match status" value="2"/>
</dbReference>
<comment type="caution">
    <text evidence="4">The sequence shown here is derived from an EMBL/GenBank/DDBJ whole genome shotgun (WGS) entry which is preliminary data.</text>
</comment>
<protein>
    <recommendedName>
        <fullName evidence="3">EF-hand domain-containing protein</fullName>
    </recommendedName>
</protein>
<dbReference type="FunFam" id="1.10.238.10:FF:000337">
    <property type="entry name" value="CALmodulin related genes"/>
    <property type="match status" value="1"/>
</dbReference>
<dbReference type="FunFam" id="1.10.238.10:FF:000238">
    <property type="entry name" value="CALmodulin related genes"/>
    <property type="match status" value="1"/>
</dbReference>
<dbReference type="PROSITE" id="PS00018">
    <property type="entry name" value="EF_HAND_1"/>
    <property type="match status" value="4"/>
</dbReference>
<dbReference type="EMBL" id="CAJGYM010000011">
    <property type="protein sequence ID" value="CAD6189660.1"/>
    <property type="molecule type" value="Genomic_DNA"/>
</dbReference>
<name>A0A8S1H9B6_9PELO</name>
<organism evidence="4 5">
    <name type="scientific">Caenorhabditis auriculariae</name>
    <dbReference type="NCBI Taxonomy" id="2777116"/>
    <lineage>
        <taxon>Eukaryota</taxon>
        <taxon>Metazoa</taxon>
        <taxon>Ecdysozoa</taxon>
        <taxon>Nematoda</taxon>
        <taxon>Chromadorea</taxon>
        <taxon>Rhabditida</taxon>
        <taxon>Rhabditina</taxon>
        <taxon>Rhabditomorpha</taxon>
        <taxon>Rhabditoidea</taxon>
        <taxon>Rhabditidae</taxon>
        <taxon>Peloderinae</taxon>
        <taxon>Caenorhabditis</taxon>
    </lineage>
</organism>
<dbReference type="Proteomes" id="UP000835052">
    <property type="component" value="Unassembled WGS sequence"/>
</dbReference>
<feature type="domain" description="EF-hand" evidence="3">
    <location>
        <begin position="76"/>
        <end position="111"/>
    </location>
</feature>
<feature type="domain" description="EF-hand" evidence="3">
    <location>
        <begin position="139"/>
        <end position="171"/>
    </location>
</feature>
<dbReference type="SUPFAM" id="SSF47473">
    <property type="entry name" value="EF-hand"/>
    <property type="match status" value="1"/>
</dbReference>
<keyword evidence="1" id="KW-0677">Repeat</keyword>
<dbReference type="PANTHER" id="PTHR23048">
    <property type="entry name" value="MYOSIN LIGHT CHAIN 1, 3"/>
    <property type="match status" value="1"/>
</dbReference>
<dbReference type="InterPro" id="IPR002048">
    <property type="entry name" value="EF_hand_dom"/>
</dbReference>
<keyword evidence="2" id="KW-0106">Calcium</keyword>
<dbReference type="PANTHER" id="PTHR23048:SF0">
    <property type="entry name" value="CALMODULIN LIKE 3"/>
    <property type="match status" value="1"/>
</dbReference>
<dbReference type="InterPro" id="IPR018247">
    <property type="entry name" value="EF_Hand_1_Ca_BS"/>
</dbReference>